<dbReference type="OrthoDB" id="413079at2759"/>
<keyword evidence="5 8" id="KW-1133">Transmembrane helix</keyword>
<feature type="transmembrane region" description="Helical" evidence="8">
    <location>
        <begin position="554"/>
        <end position="579"/>
    </location>
</feature>
<feature type="transmembrane region" description="Helical" evidence="8">
    <location>
        <begin position="380"/>
        <end position="408"/>
    </location>
</feature>
<evidence type="ECO:0000256" key="8">
    <source>
        <dbReference type="SAM" id="Phobius"/>
    </source>
</evidence>
<dbReference type="STRING" id="93625.A0A409XNJ7"/>
<dbReference type="Proteomes" id="UP000283269">
    <property type="component" value="Unassembled WGS sequence"/>
</dbReference>
<feature type="transmembrane region" description="Helical" evidence="8">
    <location>
        <begin position="660"/>
        <end position="682"/>
    </location>
</feature>
<comment type="subcellular location">
    <subcellularLocation>
        <location evidence="1">Endomembrane system</location>
        <topology evidence="1">Multi-pass membrane protein</topology>
    </subcellularLocation>
</comment>
<feature type="transmembrane region" description="Helical" evidence="8">
    <location>
        <begin position="329"/>
        <end position="360"/>
    </location>
</feature>
<feature type="transmembrane region" description="Helical" evidence="8">
    <location>
        <begin position="183"/>
        <end position="201"/>
    </location>
</feature>
<feature type="compositionally biased region" description="Polar residues" evidence="7">
    <location>
        <begin position="14"/>
        <end position="26"/>
    </location>
</feature>
<feature type="transmembrane region" description="Helical" evidence="8">
    <location>
        <begin position="153"/>
        <end position="176"/>
    </location>
</feature>
<dbReference type="FunFam" id="1.20.1250.20:FF:000286">
    <property type="entry name" value="MFS efflux transporter"/>
    <property type="match status" value="1"/>
</dbReference>
<proteinExistence type="inferred from homology"/>
<dbReference type="GO" id="GO:0012505">
    <property type="term" value="C:endomembrane system"/>
    <property type="evidence" value="ECO:0007669"/>
    <property type="project" value="UniProtKB-SubCell"/>
</dbReference>
<evidence type="ECO:0000256" key="3">
    <source>
        <dbReference type="ARBA" id="ARBA00022448"/>
    </source>
</evidence>
<protein>
    <recommendedName>
        <fullName evidence="9">Major facilitator superfamily (MFS) profile domain-containing protein</fullName>
    </recommendedName>
</protein>
<feature type="transmembrane region" description="Helical" evidence="8">
    <location>
        <begin position="725"/>
        <end position="743"/>
    </location>
</feature>
<dbReference type="SUPFAM" id="SSF103473">
    <property type="entry name" value="MFS general substrate transporter"/>
    <property type="match status" value="3"/>
</dbReference>
<comment type="caution">
    <text evidence="10">The sequence shown here is derived from an EMBL/GenBank/DDBJ whole genome shotgun (WGS) entry which is preliminary data.</text>
</comment>
<feature type="compositionally biased region" description="Polar residues" evidence="7">
    <location>
        <begin position="468"/>
        <end position="492"/>
    </location>
</feature>
<name>A0A409XNJ7_PSICY</name>
<evidence type="ECO:0000256" key="7">
    <source>
        <dbReference type="SAM" id="MobiDB-lite"/>
    </source>
</evidence>
<dbReference type="InterPro" id="IPR011701">
    <property type="entry name" value="MFS"/>
</dbReference>
<dbReference type="GO" id="GO:0022857">
    <property type="term" value="F:transmembrane transporter activity"/>
    <property type="evidence" value="ECO:0007669"/>
    <property type="project" value="InterPro"/>
</dbReference>
<evidence type="ECO:0000256" key="1">
    <source>
        <dbReference type="ARBA" id="ARBA00004127"/>
    </source>
</evidence>
<evidence type="ECO:0000256" key="4">
    <source>
        <dbReference type="ARBA" id="ARBA00022692"/>
    </source>
</evidence>
<evidence type="ECO:0000313" key="10">
    <source>
        <dbReference type="EMBL" id="PPQ92297.1"/>
    </source>
</evidence>
<organism evidence="10 11">
    <name type="scientific">Psilocybe cyanescens</name>
    <dbReference type="NCBI Taxonomy" id="93625"/>
    <lineage>
        <taxon>Eukaryota</taxon>
        <taxon>Fungi</taxon>
        <taxon>Dikarya</taxon>
        <taxon>Basidiomycota</taxon>
        <taxon>Agaricomycotina</taxon>
        <taxon>Agaricomycetes</taxon>
        <taxon>Agaricomycetidae</taxon>
        <taxon>Agaricales</taxon>
        <taxon>Agaricineae</taxon>
        <taxon>Strophariaceae</taxon>
        <taxon>Psilocybe</taxon>
    </lineage>
</organism>
<dbReference type="PROSITE" id="PS50850">
    <property type="entry name" value="MFS"/>
    <property type="match status" value="1"/>
</dbReference>
<evidence type="ECO:0000313" key="11">
    <source>
        <dbReference type="Proteomes" id="UP000283269"/>
    </source>
</evidence>
<evidence type="ECO:0000256" key="6">
    <source>
        <dbReference type="ARBA" id="ARBA00023136"/>
    </source>
</evidence>
<feature type="transmembrane region" description="Helical" evidence="8">
    <location>
        <begin position="749"/>
        <end position="767"/>
    </location>
</feature>
<dbReference type="InterPro" id="IPR051788">
    <property type="entry name" value="MFS_Transporter"/>
</dbReference>
<feature type="transmembrane region" description="Helical" evidence="8">
    <location>
        <begin position="117"/>
        <end position="133"/>
    </location>
</feature>
<dbReference type="EMBL" id="NHYD01001066">
    <property type="protein sequence ID" value="PPQ92297.1"/>
    <property type="molecule type" value="Genomic_DNA"/>
</dbReference>
<dbReference type="InParanoid" id="A0A409XNJ7"/>
<feature type="transmembrane region" description="Helical" evidence="8">
    <location>
        <begin position="244"/>
        <end position="264"/>
    </location>
</feature>
<dbReference type="GO" id="GO:0016020">
    <property type="term" value="C:membrane"/>
    <property type="evidence" value="ECO:0007669"/>
    <property type="project" value="TreeGrafter"/>
</dbReference>
<feature type="region of interest" description="Disordered" evidence="7">
    <location>
        <begin position="1"/>
        <end position="26"/>
    </location>
</feature>
<reference evidence="10 11" key="1">
    <citation type="journal article" date="2018" name="Evol. Lett.">
        <title>Horizontal gene cluster transfer increased hallucinogenic mushroom diversity.</title>
        <authorList>
            <person name="Reynolds H.T."/>
            <person name="Vijayakumar V."/>
            <person name="Gluck-Thaler E."/>
            <person name="Korotkin H.B."/>
            <person name="Matheny P.B."/>
            <person name="Slot J.C."/>
        </authorList>
    </citation>
    <scope>NUCLEOTIDE SEQUENCE [LARGE SCALE GENOMIC DNA]</scope>
    <source>
        <strain evidence="10 11">2631</strain>
    </source>
</reference>
<feature type="transmembrane region" description="Helical" evidence="8">
    <location>
        <begin position="610"/>
        <end position="628"/>
    </location>
</feature>
<evidence type="ECO:0000256" key="5">
    <source>
        <dbReference type="ARBA" id="ARBA00022989"/>
    </source>
</evidence>
<dbReference type="InterPro" id="IPR020846">
    <property type="entry name" value="MFS_dom"/>
</dbReference>
<evidence type="ECO:0000259" key="9">
    <source>
        <dbReference type="PROSITE" id="PS50850"/>
    </source>
</evidence>
<feature type="transmembrane region" description="Helical" evidence="8">
    <location>
        <begin position="813"/>
        <end position="832"/>
    </location>
</feature>
<dbReference type="PANTHER" id="PTHR23514">
    <property type="entry name" value="BYPASS OF STOP CODON PROTEIN 6"/>
    <property type="match status" value="1"/>
</dbReference>
<accession>A0A409XNJ7</accession>
<dbReference type="Gene3D" id="1.20.1250.20">
    <property type="entry name" value="MFS general substrate transporter like domains"/>
    <property type="match status" value="3"/>
</dbReference>
<feature type="transmembrane region" description="Helical" evidence="8">
    <location>
        <begin position="694"/>
        <end position="713"/>
    </location>
</feature>
<comment type="similarity">
    <text evidence="2">Belongs to the major facilitator superfamily.</text>
</comment>
<dbReference type="InterPro" id="IPR036259">
    <property type="entry name" value="MFS_trans_sf"/>
</dbReference>
<keyword evidence="11" id="KW-1185">Reference proteome</keyword>
<feature type="transmembrane region" description="Helical" evidence="8">
    <location>
        <begin position="779"/>
        <end position="801"/>
    </location>
</feature>
<dbReference type="AlphaFoldDB" id="A0A409XNJ7"/>
<sequence>MSTTCLESRLENQPPAQLSSPCPATHGTSAAASTLAAVHENVYTAISEKTKADALCELHTVPATTQIESDKTSNDFSESSLEHSVADGWSEKPDTDHRLPPLQFPNSKLSKLQKRNSLYQFLSLCYCIWLAGWNDGTTGPLLPRLQEHYNVGFSVVSMIFVGSCFGFICGAVLNIWLNDRLGLGKILVLGTVCQLCGYAIIIPAPPFPLLVCAYVLVGFGVSFQNAQANGFVGSLNKNMTTKLGVMHGAYGLGALTSPFASTYFSRFPDRRWANHFIFSAAFAVVNVAILIYVFRLRRQEEVLLDAGQEPNGESGCLQQQRGSKYRQIFALKCVPFLTAFALIYIGVEVTLGGWSVTFIIRERGGGSSSGYISSGFFGGWLLTGCIGLVTGIGVAGSAALPFITGVLASKFGIGSLQPLLVEEAYIRVPEPMLHAATTKLSERTKRPPTKEPSVKEYDKRPLNVVSNHRSETSPGVSANADANQIQSTTSRTPKTKVQKRNSTIQFISLCWCIWLGGWNDGSTGPLLPRLQEHYNVRAQVPYSGGVVYSRFIQAGYTIVSLIFVGSCFGFICGAFLNIWLNDRIGIGKILAIGSICQLCGYAIIIPSPPFPLLVCAYYILGFGLSLQVEILRDAGEEPIVDVDQQQQGSQYRQIFSLKSVPLFAIFALIYVGVEVTIGGWIVTFIIHERGGGSSTGYISSGFFGGLALGRVSLMWLNKMVGEHRIVILYALIAIAFELTVWFVPSIIENAVAVSLVGLVLGPMFPLLVSHMTHILPRWLLTGCVGLVTGIGVAGSAALPFITGLLASRFGIGSIQPLMISMMSVMLIVWAFVPKAVRRVE</sequence>
<evidence type="ECO:0000256" key="2">
    <source>
        <dbReference type="ARBA" id="ARBA00008335"/>
    </source>
</evidence>
<keyword evidence="4 8" id="KW-0812">Transmembrane</keyword>
<keyword evidence="6 8" id="KW-0472">Membrane</keyword>
<feature type="transmembrane region" description="Helical" evidence="8">
    <location>
        <begin position="207"/>
        <end position="223"/>
    </location>
</feature>
<keyword evidence="3" id="KW-0813">Transport</keyword>
<gene>
    <name evidence="10" type="ORF">CVT25_008894</name>
</gene>
<dbReference type="PANTHER" id="PTHR23514:SF3">
    <property type="entry name" value="BYPASS OF STOP CODON PROTEIN 6"/>
    <property type="match status" value="1"/>
</dbReference>
<feature type="domain" description="Major facilitator superfamily (MFS) profile" evidence="9">
    <location>
        <begin position="660"/>
        <end position="840"/>
    </location>
</feature>
<feature type="region of interest" description="Disordered" evidence="7">
    <location>
        <begin position="468"/>
        <end position="494"/>
    </location>
</feature>
<feature type="transmembrane region" description="Helical" evidence="8">
    <location>
        <begin position="276"/>
        <end position="294"/>
    </location>
</feature>
<dbReference type="Pfam" id="PF07690">
    <property type="entry name" value="MFS_1"/>
    <property type="match status" value="1"/>
</dbReference>